<evidence type="ECO:0000313" key="3">
    <source>
        <dbReference type="Proteomes" id="UP001432322"/>
    </source>
</evidence>
<evidence type="ECO:0000313" key="2">
    <source>
        <dbReference type="EMBL" id="GMT13591.1"/>
    </source>
</evidence>
<feature type="signal peptide" evidence="1">
    <location>
        <begin position="1"/>
        <end position="22"/>
    </location>
</feature>
<reference evidence="2" key="1">
    <citation type="submission" date="2023-10" db="EMBL/GenBank/DDBJ databases">
        <title>Genome assembly of Pristionchus species.</title>
        <authorList>
            <person name="Yoshida K."/>
            <person name="Sommer R.J."/>
        </authorList>
    </citation>
    <scope>NUCLEOTIDE SEQUENCE</scope>
    <source>
        <strain evidence="2">RS5133</strain>
    </source>
</reference>
<sequence>CIELRHGFISGRILLLFRLCSLLPSSPRFWLNFPDCCLRRAIIRLRSSPFAFGTTGSSVVLRWYRRTVRHAVR</sequence>
<comment type="caution">
    <text evidence="2">The sequence shown here is derived from an EMBL/GenBank/DDBJ whole genome shotgun (WGS) entry which is preliminary data.</text>
</comment>
<keyword evidence="3" id="KW-1185">Reference proteome</keyword>
<dbReference type="AlphaFoldDB" id="A0AAV5V1Z3"/>
<name>A0AAV5V1Z3_9BILA</name>
<keyword evidence="1" id="KW-0732">Signal</keyword>
<gene>
    <name evidence="2" type="ORF">PFISCL1PPCAC_4888</name>
</gene>
<feature type="non-terminal residue" evidence="2">
    <location>
        <position position="1"/>
    </location>
</feature>
<proteinExistence type="predicted"/>
<dbReference type="Proteomes" id="UP001432322">
    <property type="component" value="Unassembled WGS sequence"/>
</dbReference>
<accession>A0AAV5V1Z3</accession>
<feature type="chain" id="PRO_5043910442" evidence="1">
    <location>
        <begin position="23"/>
        <end position="73"/>
    </location>
</feature>
<feature type="non-terminal residue" evidence="2">
    <location>
        <position position="73"/>
    </location>
</feature>
<dbReference type="EMBL" id="BTSY01000002">
    <property type="protein sequence ID" value="GMT13591.1"/>
    <property type="molecule type" value="Genomic_DNA"/>
</dbReference>
<evidence type="ECO:0000256" key="1">
    <source>
        <dbReference type="SAM" id="SignalP"/>
    </source>
</evidence>
<protein>
    <submittedName>
        <fullName evidence="2">Uncharacterized protein</fullName>
    </submittedName>
</protein>
<organism evidence="2 3">
    <name type="scientific">Pristionchus fissidentatus</name>
    <dbReference type="NCBI Taxonomy" id="1538716"/>
    <lineage>
        <taxon>Eukaryota</taxon>
        <taxon>Metazoa</taxon>
        <taxon>Ecdysozoa</taxon>
        <taxon>Nematoda</taxon>
        <taxon>Chromadorea</taxon>
        <taxon>Rhabditida</taxon>
        <taxon>Rhabditina</taxon>
        <taxon>Diplogasteromorpha</taxon>
        <taxon>Diplogasteroidea</taxon>
        <taxon>Neodiplogasteridae</taxon>
        <taxon>Pristionchus</taxon>
    </lineage>
</organism>